<sequence>MSGFPYLTVTIASPLLGVAGIALLPRGAQKRAREIAVATSLITLVLAIVDAVKFNVGGAQYQLTESHTWISQFHIDYSVGVDGIALVLILMTAVLVPVVLLASWNDGKNTPRAFFALMLVLEVMMIGVFAATDVFLFYVLFEALLIPSYFLIGSYGKSGEKHRSYAAVKFLLYNLLGGLLMLAAVIGLYVVANRTVADPFDFPTLAHAVATGQLHFSTGVERWLFLGFFIAFAVKAPLWPFHTWLPDAAAEATPGTAVLLVGVLDKIGTFGMLRFCLELFPSASHYFTPVILVLAVISTIYGALLAIGQRDMKRLIAYTSISHFGLITLGVFAWTARGQVGATLYMVNHGLSTGALFLLAGFLISRRGSTEIDAYGGVQKVAPVLAGTFLLAGLSSLALPGLSSFVSEFLVLVGTFEKYPVAAIFAVTSIVLAAVYILWLYQRTMTGPVTAAVSGFKDLTRRELAAVVPLLALILVLGFAPGILTKYINPAVTQSTSLQVTTTPPPSIAAQAQGSDQ</sequence>
<keyword evidence="5 10" id="KW-1133">Transmembrane helix</keyword>
<dbReference type="InterPro" id="IPR003918">
    <property type="entry name" value="NADH_UbQ_OxRdtase"/>
</dbReference>
<dbReference type="AlphaFoldDB" id="A0A941EKJ1"/>
<comment type="caution">
    <text evidence="13">The sequence shown here is derived from an EMBL/GenBank/DDBJ whole genome shotgun (WGS) entry which is preliminary data.</text>
</comment>
<evidence type="ECO:0000259" key="12">
    <source>
        <dbReference type="Pfam" id="PF01059"/>
    </source>
</evidence>
<dbReference type="GO" id="GO:0003954">
    <property type="term" value="F:NADH dehydrogenase activity"/>
    <property type="evidence" value="ECO:0007669"/>
    <property type="project" value="TreeGrafter"/>
</dbReference>
<keyword evidence="4" id="KW-1278">Translocase</keyword>
<feature type="transmembrane region" description="Helical" evidence="10">
    <location>
        <begin position="6"/>
        <end position="24"/>
    </location>
</feature>
<feature type="transmembrane region" description="Helical" evidence="10">
    <location>
        <begin position="223"/>
        <end position="245"/>
    </location>
</feature>
<keyword evidence="14" id="KW-1185">Reference proteome</keyword>
<dbReference type="NCBIfam" id="NF004500">
    <property type="entry name" value="PRK05846.1-4"/>
    <property type="match status" value="1"/>
</dbReference>
<feature type="transmembrane region" description="Helical" evidence="10">
    <location>
        <begin position="113"/>
        <end position="131"/>
    </location>
</feature>
<feature type="domain" description="NADH:quinone oxidoreductase/Mrp antiporter transmembrane" evidence="11">
    <location>
        <begin position="131"/>
        <end position="432"/>
    </location>
</feature>
<dbReference type="GO" id="GO:0048039">
    <property type="term" value="F:ubiquinone binding"/>
    <property type="evidence" value="ECO:0007669"/>
    <property type="project" value="TreeGrafter"/>
</dbReference>
<keyword evidence="7 10" id="KW-0472">Membrane</keyword>
<dbReference type="EC" id="1.6.5.11" evidence="13"/>
<evidence type="ECO:0000256" key="3">
    <source>
        <dbReference type="ARBA" id="ARBA00022692"/>
    </source>
</evidence>
<evidence type="ECO:0000259" key="11">
    <source>
        <dbReference type="Pfam" id="PF00361"/>
    </source>
</evidence>
<comment type="similarity">
    <text evidence="2">Belongs to the complex I subunit 4 family.</text>
</comment>
<dbReference type="RefSeq" id="WP_212526567.1">
    <property type="nucleotide sequence ID" value="NZ_JAGSOG010000005.1"/>
</dbReference>
<dbReference type="InterPro" id="IPR010227">
    <property type="entry name" value="NADH_Q_OxRdtase_chainM/4"/>
</dbReference>
<keyword evidence="6" id="KW-0520">NAD</keyword>
<protein>
    <submittedName>
        <fullName evidence="13">NADH-quinone oxidoreductase subunit M</fullName>
        <ecNumber evidence="13">1.6.5.11</ecNumber>
    </submittedName>
</protein>
<evidence type="ECO:0000256" key="7">
    <source>
        <dbReference type="ARBA" id="ARBA00023136"/>
    </source>
</evidence>
<evidence type="ECO:0000256" key="8">
    <source>
        <dbReference type="RuleBase" id="RU000320"/>
    </source>
</evidence>
<evidence type="ECO:0000313" key="14">
    <source>
        <dbReference type="Proteomes" id="UP000675781"/>
    </source>
</evidence>
<reference evidence="13" key="1">
    <citation type="submission" date="2021-04" db="EMBL/GenBank/DDBJ databases">
        <title>Genome based classification of Actinospica acidithermotolerans sp. nov., an actinobacterium isolated from an Indonesian hot spring.</title>
        <authorList>
            <person name="Kusuma A.B."/>
            <person name="Putra K.E."/>
            <person name="Nafisah S."/>
            <person name="Loh J."/>
            <person name="Nouioui I."/>
            <person name="Goodfellow M."/>
        </authorList>
    </citation>
    <scope>NUCLEOTIDE SEQUENCE</scope>
    <source>
        <strain evidence="13">CSCA 57</strain>
    </source>
</reference>
<dbReference type="NCBIfam" id="TIGR01972">
    <property type="entry name" value="NDH_I_M"/>
    <property type="match status" value="1"/>
</dbReference>
<dbReference type="PANTHER" id="PTHR43507:SF1">
    <property type="entry name" value="NADH-UBIQUINONE OXIDOREDUCTASE CHAIN 4"/>
    <property type="match status" value="1"/>
</dbReference>
<evidence type="ECO:0000256" key="10">
    <source>
        <dbReference type="SAM" id="Phobius"/>
    </source>
</evidence>
<evidence type="ECO:0000256" key="2">
    <source>
        <dbReference type="ARBA" id="ARBA00009025"/>
    </source>
</evidence>
<keyword evidence="13" id="KW-0560">Oxidoreductase</keyword>
<evidence type="ECO:0000256" key="4">
    <source>
        <dbReference type="ARBA" id="ARBA00022967"/>
    </source>
</evidence>
<dbReference type="GO" id="GO:0008137">
    <property type="term" value="F:NADH dehydrogenase (ubiquinone) activity"/>
    <property type="evidence" value="ECO:0007669"/>
    <property type="project" value="InterPro"/>
</dbReference>
<feature type="transmembrane region" description="Helical" evidence="10">
    <location>
        <begin position="77"/>
        <end position="101"/>
    </location>
</feature>
<dbReference type="PANTHER" id="PTHR43507">
    <property type="entry name" value="NADH-UBIQUINONE OXIDOREDUCTASE CHAIN 4"/>
    <property type="match status" value="1"/>
</dbReference>
<gene>
    <name evidence="13" type="ORF">KDL01_02135</name>
</gene>
<evidence type="ECO:0000256" key="5">
    <source>
        <dbReference type="ARBA" id="ARBA00022989"/>
    </source>
</evidence>
<dbReference type="InterPro" id="IPR001750">
    <property type="entry name" value="ND/Mrp_TM"/>
</dbReference>
<feature type="transmembrane region" description="Helical" evidence="10">
    <location>
        <begin position="464"/>
        <end position="484"/>
    </location>
</feature>
<dbReference type="GO" id="GO:0016020">
    <property type="term" value="C:membrane"/>
    <property type="evidence" value="ECO:0007669"/>
    <property type="project" value="UniProtKB-SubCell"/>
</dbReference>
<feature type="transmembrane region" description="Helical" evidence="10">
    <location>
        <begin position="384"/>
        <end position="407"/>
    </location>
</feature>
<feature type="transmembrane region" description="Helical" evidence="10">
    <location>
        <begin position="137"/>
        <end position="158"/>
    </location>
</feature>
<accession>A0A941EKJ1</accession>
<feature type="transmembrane region" description="Helical" evidence="10">
    <location>
        <begin position="36"/>
        <end position="57"/>
    </location>
</feature>
<feature type="transmembrane region" description="Helical" evidence="10">
    <location>
        <begin position="419"/>
        <end position="441"/>
    </location>
</feature>
<feature type="transmembrane region" description="Helical" evidence="10">
    <location>
        <begin position="286"/>
        <end position="308"/>
    </location>
</feature>
<dbReference type="EMBL" id="JAGSOG010000005">
    <property type="protein sequence ID" value="MBR7832038.1"/>
    <property type="molecule type" value="Genomic_DNA"/>
</dbReference>
<feature type="transmembrane region" description="Helical" evidence="10">
    <location>
        <begin position="170"/>
        <end position="192"/>
    </location>
</feature>
<dbReference type="GO" id="GO:0042773">
    <property type="term" value="P:ATP synthesis coupled electron transport"/>
    <property type="evidence" value="ECO:0007669"/>
    <property type="project" value="InterPro"/>
</dbReference>
<feature type="transmembrane region" description="Helical" evidence="10">
    <location>
        <begin position="257"/>
        <end position="280"/>
    </location>
</feature>
<organism evidence="13 14">
    <name type="scientific">Actinospica durhamensis</name>
    <dbReference type="NCBI Taxonomy" id="1508375"/>
    <lineage>
        <taxon>Bacteria</taxon>
        <taxon>Bacillati</taxon>
        <taxon>Actinomycetota</taxon>
        <taxon>Actinomycetes</taxon>
        <taxon>Catenulisporales</taxon>
        <taxon>Actinospicaceae</taxon>
        <taxon>Actinospica</taxon>
    </lineage>
</organism>
<feature type="transmembrane region" description="Helical" evidence="10">
    <location>
        <begin position="342"/>
        <end position="364"/>
    </location>
</feature>
<proteinExistence type="inferred from homology"/>
<name>A0A941EKJ1_9ACTN</name>
<evidence type="ECO:0000256" key="1">
    <source>
        <dbReference type="ARBA" id="ARBA00004127"/>
    </source>
</evidence>
<comment type="subcellular location">
    <subcellularLocation>
        <location evidence="1">Endomembrane system</location>
        <topology evidence="1">Multi-pass membrane protein</topology>
    </subcellularLocation>
    <subcellularLocation>
        <location evidence="8">Membrane</location>
        <topology evidence="8">Multi-pass membrane protein</topology>
    </subcellularLocation>
</comment>
<feature type="transmembrane region" description="Helical" evidence="10">
    <location>
        <begin position="315"/>
        <end position="336"/>
    </location>
</feature>
<dbReference type="Pfam" id="PF01059">
    <property type="entry name" value="Oxidored_q5_N"/>
    <property type="match status" value="1"/>
</dbReference>
<dbReference type="Proteomes" id="UP000675781">
    <property type="component" value="Unassembled WGS sequence"/>
</dbReference>
<dbReference type="Pfam" id="PF00361">
    <property type="entry name" value="Proton_antipo_M"/>
    <property type="match status" value="1"/>
</dbReference>
<dbReference type="InterPro" id="IPR000260">
    <property type="entry name" value="NADH4_N"/>
</dbReference>
<dbReference type="GO" id="GO:0012505">
    <property type="term" value="C:endomembrane system"/>
    <property type="evidence" value="ECO:0007669"/>
    <property type="project" value="UniProtKB-SubCell"/>
</dbReference>
<keyword evidence="3 8" id="KW-0812">Transmembrane</keyword>
<feature type="region of interest" description="Disordered" evidence="9">
    <location>
        <begin position="498"/>
        <end position="517"/>
    </location>
</feature>
<evidence type="ECO:0000313" key="13">
    <source>
        <dbReference type="EMBL" id="MBR7832038.1"/>
    </source>
</evidence>
<dbReference type="GO" id="GO:0015990">
    <property type="term" value="P:electron transport coupled proton transport"/>
    <property type="evidence" value="ECO:0007669"/>
    <property type="project" value="TreeGrafter"/>
</dbReference>
<dbReference type="PRINTS" id="PR01437">
    <property type="entry name" value="NUOXDRDTASE4"/>
</dbReference>
<feature type="domain" description="NADH:ubiquinone oxidoreductase chain 4 N-terminal" evidence="12">
    <location>
        <begin position="66"/>
        <end position="126"/>
    </location>
</feature>
<evidence type="ECO:0000256" key="9">
    <source>
        <dbReference type="SAM" id="MobiDB-lite"/>
    </source>
</evidence>
<evidence type="ECO:0000256" key="6">
    <source>
        <dbReference type="ARBA" id="ARBA00023027"/>
    </source>
</evidence>